<keyword evidence="9 12" id="KW-0472">Membrane</keyword>
<dbReference type="Pfam" id="PF00702">
    <property type="entry name" value="Hydrolase"/>
    <property type="match status" value="1"/>
</dbReference>
<comment type="similarity">
    <text evidence="2 12">Belongs to the cation transport ATPase (P-type) (TC 3.A.3) family. Type IB subfamily.</text>
</comment>
<evidence type="ECO:0000256" key="6">
    <source>
        <dbReference type="ARBA" id="ARBA00022840"/>
    </source>
</evidence>
<dbReference type="PROSITE" id="PS01229">
    <property type="entry name" value="COF_2"/>
    <property type="match status" value="1"/>
</dbReference>
<dbReference type="GO" id="GO:0055070">
    <property type="term" value="P:copper ion homeostasis"/>
    <property type="evidence" value="ECO:0007669"/>
    <property type="project" value="TreeGrafter"/>
</dbReference>
<dbReference type="GO" id="GO:0005886">
    <property type="term" value="C:plasma membrane"/>
    <property type="evidence" value="ECO:0007669"/>
    <property type="project" value="UniProtKB-SubCell"/>
</dbReference>
<evidence type="ECO:0000256" key="3">
    <source>
        <dbReference type="ARBA" id="ARBA00022692"/>
    </source>
</evidence>
<feature type="transmembrane region" description="Helical" evidence="12">
    <location>
        <begin position="360"/>
        <end position="380"/>
    </location>
</feature>
<keyword evidence="3 12" id="KW-0812">Transmembrane</keyword>
<dbReference type="PROSITE" id="PS01047">
    <property type="entry name" value="HMA_1"/>
    <property type="match status" value="1"/>
</dbReference>
<feature type="transmembrane region" description="Helical" evidence="12">
    <location>
        <begin position="386"/>
        <end position="409"/>
    </location>
</feature>
<feature type="transmembrane region" description="Helical" evidence="12">
    <location>
        <begin position="729"/>
        <end position="747"/>
    </location>
</feature>
<proteinExistence type="inferred from homology"/>
<feature type="transmembrane region" description="Helical" evidence="12">
    <location>
        <begin position="165"/>
        <end position="186"/>
    </location>
</feature>
<dbReference type="GO" id="GO:0016887">
    <property type="term" value="F:ATP hydrolysis activity"/>
    <property type="evidence" value="ECO:0007669"/>
    <property type="project" value="InterPro"/>
</dbReference>
<organism evidence="15 16">
    <name type="scientific">Thermasporomyces composti</name>
    <dbReference type="NCBI Taxonomy" id="696763"/>
    <lineage>
        <taxon>Bacteria</taxon>
        <taxon>Bacillati</taxon>
        <taxon>Actinomycetota</taxon>
        <taxon>Actinomycetes</taxon>
        <taxon>Propionibacteriales</taxon>
        <taxon>Nocardioidaceae</taxon>
        <taxon>Thermasporomyces</taxon>
    </lineage>
</organism>
<dbReference type="InterPro" id="IPR006121">
    <property type="entry name" value="HMA_dom"/>
</dbReference>
<evidence type="ECO:0000256" key="5">
    <source>
        <dbReference type="ARBA" id="ARBA00022741"/>
    </source>
</evidence>
<keyword evidence="12" id="KW-1003">Cell membrane</keyword>
<dbReference type="Gene3D" id="3.40.1110.10">
    <property type="entry name" value="Calcium-transporting ATPase, cytoplasmic domain N"/>
    <property type="match status" value="1"/>
</dbReference>
<reference evidence="15 16" key="1">
    <citation type="submission" date="2018-08" db="EMBL/GenBank/DDBJ databases">
        <title>Sequencing the genomes of 1000 actinobacteria strains.</title>
        <authorList>
            <person name="Klenk H.-P."/>
        </authorList>
    </citation>
    <scope>NUCLEOTIDE SEQUENCE [LARGE SCALE GENOMIC DNA]</scope>
    <source>
        <strain evidence="15 16">DSM 22891</strain>
    </source>
</reference>
<dbReference type="FunFam" id="3.30.70.100:FF:000005">
    <property type="entry name" value="Copper-exporting P-type ATPase A"/>
    <property type="match status" value="1"/>
</dbReference>
<dbReference type="InterPro" id="IPR044492">
    <property type="entry name" value="P_typ_ATPase_HD_dom"/>
</dbReference>
<feature type="region of interest" description="Disordered" evidence="13">
    <location>
        <begin position="78"/>
        <end position="99"/>
    </location>
</feature>
<feature type="transmembrane region" description="Helical" evidence="12">
    <location>
        <begin position="127"/>
        <end position="145"/>
    </location>
</feature>
<evidence type="ECO:0000313" key="15">
    <source>
        <dbReference type="EMBL" id="REF35718.1"/>
    </source>
</evidence>
<feature type="domain" description="HMA" evidence="14">
    <location>
        <begin position="13"/>
        <end position="77"/>
    </location>
</feature>
<comment type="caution">
    <text evidence="15">The sequence shown here is derived from an EMBL/GenBank/DDBJ whole genome shotgun (WGS) entry which is preliminary data.</text>
</comment>
<evidence type="ECO:0000259" key="14">
    <source>
        <dbReference type="PROSITE" id="PS50846"/>
    </source>
</evidence>
<dbReference type="InterPro" id="IPR027256">
    <property type="entry name" value="P-typ_ATPase_IB"/>
</dbReference>
<dbReference type="InterPro" id="IPR008250">
    <property type="entry name" value="ATPase_P-typ_transduc_dom_A_sf"/>
</dbReference>
<keyword evidence="6 12" id="KW-0067">ATP-binding</keyword>
<dbReference type="InterPro" id="IPR017969">
    <property type="entry name" value="Heavy-metal-associated_CS"/>
</dbReference>
<dbReference type="GO" id="GO:0043682">
    <property type="term" value="F:P-type divalent copper transporter activity"/>
    <property type="evidence" value="ECO:0007669"/>
    <property type="project" value="TreeGrafter"/>
</dbReference>
<feature type="transmembrane region" description="Helical" evidence="12">
    <location>
        <begin position="706"/>
        <end position="723"/>
    </location>
</feature>
<feature type="transmembrane region" description="Helical" evidence="12">
    <location>
        <begin position="104"/>
        <end position="121"/>
    </location>
</feature>
<dbReference type="OrthoDB" id="7059309at2"/>
<dbReference type="PROSITE" id="PS00154">
    <property type="entry name" value="ATPASE_E1_E2"/>
    <property type="match status" value="1"/>
</dbReference>
<accession>A0A3D9V1Q6</accession>
<dbReference type="RefSeq" id="WP_115849460.1">
    <property type="nucleotide sequence ID" value="NZ_QTUC01000001.1"/>
</dbReference>
<dbReference type="SUPFAM" id="SSF81653">
    <property type="entry name" value="Calcium ATPase, transduction domain A"/>
    <property type="match status" value="1"/>
</dbReference>
<dbReference type="SFLD" id="SFLDS00003">
    <property type="entry name" value="Haloacid_Dehalogenase"/>
    <property type="match status" value="1"/>
</dbReference>
<keyword evidence="8 12" id="KW-1133">Transmembrane helix</keyword>
<evidence type="ECO:0000256" key="2">
    <source>
        <dbReference type="ARBA" id="ARBA00006024"/>
    </source>
</evidence>
<dbReference type="Gene3D" id="3.40.50.1000">
    <property type="entry name" value="HAD superfamily/HAD-like"/>
    <property type="match status" value="1"/>
</dbReference>
<evidence type="ECO:0000256" key="13">
    <source>
        <dbReference type="SAM" id="MobiDB-lite"/>
    </source>
</evidence>
<dbReference type="EMBL" id="QTUC01000001">
    <property type="protein sequence ID" value="REF35718.1"/>
    <property type="molecule type" value="Genomic_DNA"/>
</dbReference>
<dbReference type="InterPro" id="IPR036163">
    <property type="entry name" value="HMA_dom_sf"/>
</dbReference>
<dbReference type="FunFam" id="2.70.150.10:FF:000002">
    <property type="entry name" value="Copper-transporting ATPase 1, putative"/>
    <property type="match status" value="1"/>
</dbReference>
<dbReference type="AlphaFoldDB" id="A0A3D9V1Q6"/>
<dbReference type="CDD" id="cd02094">
    <property type="entry name" value="P-type_ATPase_Cu-like"/>
    <property type="match status" value="1"/>
</dbReference>
<keyword evidence="5 12" id="KW-0547">Nucleotide-binding</keyword>
<dbReference type="GO" id="GO:0005507">
    <property type="term" value="F:copper ion binding"/>
    <property type="evidence" value="ECO:0007669"/>
    <property type="project" value="TreeGrafter"/>
</dbReference>
<evidence type="ECO:0000256" key="10">
    <source>
        <dbReference type="ARBA" id="ARBA00049360"/>
    </source>
</evidence>
<dbReference type="SFLD" id="SFLDG00002">
    <property type="entry name" value="C1.7:_P-type_atpase_like"/>
    <property type="match status" value="1"/>
</dbReference>
<evidence type="ECO:0000256" key="8">
    <source>
        <dbReference type="ARBA" id="ARBA00022989"/>
    </source>
</evidence>
<dbReference type="SUPFAM" id="SSF81665">
    <property type="entry name" value="Calcium ATPase, transmembrane domain M"/>
    <property type="match status" value="1"/>
</dbReference>
<evidence type="ECO:0000256" key="12">
    <source>
        <dbReference type="RuleBase" id="RU362081"/>
    </source>
</evidence>
<dbReference type="NCBIfam" id="TIGR01525">
    <property type="entry name" value="ATPase-IB_hvy"/>
    <property type="match status" value="1"/>
</dbReference>
<dbReference type="SFLD" id="SFLDF00027">
    <property type="entry name" value="p-type_atpase"/>
    <property type="match status" value="1"/>
</dbReference>
<protein>
    <recommendedName>
        <fullName evidence="11">Cation-transporting P-type ATPase B</fullName>
    </recommendedName>
</protein>
<dbReference type="PANTHER" id="PTHR43520">
    <property type="entry name" value="ATP7, ISOFORM B"/>
    <property type="match status" value="1"/>
</dbReference>
<dbReference type="PRINTS" id="PR00943">
    <property type="entry name" value="CUATPASE"/>
</dbReference>
<gene>
    <name evidence="15" type="ORF">DFJ64_1105</name>
</gene>
<dbReference type="Pfam" id="PF00403">
    <property type="entry name" value="HMA"/>
    <property type="match status" value="1"/>
</dbReference>
<evidence type="ECO:0000256" key="9">
    <source>
        <dbReference type="ARBA" id="ARBA00023136"/>
    </source>
</evidence>
<evidence type="ECO:0000256" key="7">
    <source>
        <dbReference type="ARBA" id="ARBA00022967"/>
    </source>
</evidence>
<dbReference type="Gene3D" id="3.30.70.100">
    <property type="match status" value="1"/>
</dbReference>
<keyword evidence="7" id="KW-1278">Translocase</keyword>
<keyword evidence="16" id="KW-1185">Reference proteome</keyword>
<dbReference type="SUPFAM" id="SSF56784">
    <property type="entry name" value="HAD-like"/>
    <property type="match status" value="1"/>
</dbReference>
<dbReference type="CDD" id="cd00371">
    <property type="entry name" value="HMA"/>
    <property type="match status" value="1"/>
</dbReference>
<dbReference type="InterPro" id="IPR018303">
    <property type="entry name" value="ATPase_P-typ_P_site"/>
</dbReference>
<comment type="subcellular location">
    <subcellularLocation>
        <location evidence="1">Cell membrane</location>
        <topology evidence="1">Multi-pass membrane protein</topology>
    </subcellularLocation>
</comment>
<name>A0A3D9V1Q6_THECX</name>
<evidence type="ECO:0000313" key="16">
    <source>
        <dbReference type="Proteomes" id="UP000256485"/>
    </source>
</evidence>
<keyword evidence="4 12" id="KW-0479">Metal-binding</keyword>
<dbReference type="PROSITE" id="PS50846">
    <property type="entry name" value="HMA_2"/>
    <property type="match status" value="1"/>
</dbReference>
<dbReference type="PANTHER" id="PTHR43520:SF8">
    <property type="entry name" value="P-TYPE CU(+) TRANSPORTER"/>
    <property type="match status" value="1"/>
</dbReference>
<dbReference type="Proteomes" id="UP000256485">
    <property type="component" value="Unassembled WGS sequence"/>
</dbReference>
<dbReference type="SUPFAM" id="SSF55008">
    <property type="entry name" value="HMA, heavy metal-associated domain"/>
    <property type="match status" value="1"/>
</dbReference>
<dbReference type="PRINTS" id="PR00119">
    <property type="entry name" value="CATATPASE"/>
</dbReference>
<dbReference type="NCBIfam" id="TIGR01511">
    <property type="entry name" value="ATPase-IB1_Cu"/>
    <property type="match status" value="1"/>
</dbReference>
<comment type="catalytic activity">
    <reaction evidence="10">
        <text>ATP + H2O = ADP + phosphate + H(+)</text>
        <dbReference type="Rhea" id="RHEA:13065"/>
        <dbReference type="ChEBI" id="CHEBI:15377"/>
        <dbReference type="ChEBI" id="CHEBI:15378"/>
        <dbReference type="ChEBI" id="CHEBI:30616"/>
        <dbReference type="ChEBI" id="CHEBI:43474"/>
        <dbReference type="ChEBI" id="CHEBI:456216"/>
    </reaction>
</comment>
<dbReference type="InterPro" id="IPR023299">
    <property type="entry name" value="ATPase_P-typ_cyto_dom_N"/>
</dbReference>
<evidence type="ECO:0000256" key="11">
    <source>
        <dbReference type="ARBA" id="ARBA00074171"/>
    </source>
</evidence>
<dbReference type="InterPro" id="IPR001757">
    <property type="entry name" value="P_typ_ATPase"/>
</dbReference>
<feature type="transmembrane region" description="Helical" evidence="12">
    <location>
        <begin position="206"/>
        <end position="226"/>
    </location>
</feature>
<dbReference type="InterPro" id="IPR023214">
    <property type="entry name" value="HAD_sf"/>
</dbReference>
<sequence>MSTTDEMSRRSGQRVELVIGGMTCASCAARIEKKLNRLDGVTASVNFATEKASVTIDGDVTVDDLIAVVEKTGYTASLPAPRDAERPAEDDEGDDPTRSAGQRLLISVVLTVPVIAMAMIPALQFTYWQWISLTLAAPVVVWGGWPFHKAAWTNLRHGSTTMDTLVSLGTLAAFGWSLYALLFGTAGVPGMKHPFQLTIGRTDGSAAMYLETAAGVTMFLLVGRYLEARSKRRAGAALRALLEMGAKDVAVLRDGTETRIGIDELAVGDRFVVRPGEKIATDGVVEEGTSAVDVSMLTGESVPVEVRPGDTVVGATVNVGGRLVVRATRVGADTQLAQMAKLVEEAQQGKAQVQRLADRISAIFVPVVLGLAAATLGFWLGTGAGAQAAFTAAVAVLIIACPCALGLATPTALMVGTGRGAQLGILIKGPEVLESTRTVDTVVLDKTGTVTTGRMTLTDVVAAPGEDPNLILRLAGAVEHASEHPIAQAIAAAAADRTGPLPRVDDFRNLEGLGVQGVVIDGDDTYAVVVGRPRLLRERSQELPAELEPAMADAEARGSTAVAVGWDGKARGVLVVADTVKPTSAEAIEQLRALGLSPVLLTGDNERVARAVAAEVGIDEVIAEVLPRDKADVVRRLQADGRVVAMVGDGVNDAPALAQADLGLAMGTGTDVAIEASDLTLVRGDLRVVPDAIRLSRRTLATIKGNLFWAFAYNVAAIPLAAAGLLNPMLAGAAMAFSSVFVVSNSLRLRRFRPLTDHAVPAG</sequence>
<dbReference type="InterPro" id="IPR023298">
    <property type="entry name" value="ATPase_P-typ_TM_dom_sf"/>
</dbReference>
<dbReference type="InterPro" id="IPR036412">
    <property type="entry name" value="HAD-like_sf"/>
</dbReference>
<evidence type="ECO:0000256" key="4">
    <source>
        <dbReference type="ARBA" id="ARBA00022723"/>
    </source>
</evidence>
<evidence type="ECO:0000256" key="1">
    <source>
        <dbReference type="ARBA" id="ARBA00004651"/>
    </source>
</evidence>
<dbReference type="NCBIfam" id="TIGR01494">
    <property type="entry name" value="ATPase_P-type"/>
    <property type="match status" value="1"/>
</dbReference>
<dbReference type="Gene3D" id="2.70.150.10">
    <property type="entry name" value="Calcium-transporting ATPase, cytoplasmic transduction domain A"/>
    <property type="match status" value="1"/>
</dbReference>
<dbReference type="Pfam" id="PF00122">
    <property type="entry name" value="E1-E2_ATPase"/>
    <property type="match status" value="1"/>
</dbReference>
<dbReference type="GO" id="GO:0005524">
    <property type="term" value="F:ATP binding"/>
    <property type="evidence" value="ECO:0007669"/>
    <property type="project" value="UniProtKB-UniRule"/>
</dbReference>
<dbReference type="InterPro" id="IPR059000">
    <property type="entry name" value="ATPase_P-type_domA"/>
</dbReference>